<dbReference type="PaxDb" id="35128-Thaps269747"/>
<dbReference type="InterPro" id="IPR006895">
    <property type="entry name" value="Znf_Sec23_Sec24"/>
</dbReference>
<evidence type="ECO:0000256" key="3">
    <source>
        <dbReference type="ARBA" id="ARBA00004586"/>
    </source>
</evidence>
<dbReference type="GO" id="GO:0005789">
    <property type="term" value="C:endoplasmic reticulum membrane"/>
    <property type="evidence" value="ECO:0007669"/>
    <property type="project" value="UniProtKB-SubCell"/>
</dbReference>
<dbReference type="RefSeq" id="XP_002293712.1">
    <property type="nucleotide sequence ID" value="XM_002293676.1"/>
</dbReference>
<dbReference type="GeneID" id="7451213"/>
<proteinExistence type="inferred from homology"/>
<dbReference type="InterPro" id="IPR041742">
    <property type="entry name" value="Sec24-like_trunk_dom"/>
</dbReference>
<dbReference type="InterPro" id="IPR036180">
    <property type="entry name" value="Gelsolin-like_dom_sf"/>
</dbReference>
<dbReference type="SUPFAM" id="SSF82919">
    <property type="entry name" value="Zn-finger domain of Sec23/24"/>
    <property type="match status" value="1"/>
</dbReference>
<dbReference type="InterPro" id="IPR007123">
    <property type="entry name" value="Gelsolin-like_dom"/>
</dbReference>
<feature type="region of interest" description="Disordered" evidence="12">
    <location>
        <begin position="1"/>
        <end position="90"/>
    </location>
</feature>
<dbReference type="HOGENOM" id="CLU_004589_1_2_1"/>
<dbReference type="EMBL" id="CM000649">
    <property type="protein sequence ID" value="EED88721.1"/>
    <property type="molecule type" value="Genomic_DNA"/>
</dbReference>
<dbReference type="SUPFAM" id="SSF82754">
    <property type="entry name" value="C-terminal, gelsolin-like domain of Sec23/24"/>
    <property type="match status" value="1"/>
</dbReference>
<comment type="subcellular location">
    <subcellularLocation>
        <location evidence="2">Cytoplasm</location>
    </subcellularLocation>
    <subcellularLocation>
        <location evidence="3">Endoplasmic reticulum membrane</location>
    </subcellularLocation>
    <subcellularLocation>
        <location evidence="1">Golgi apparatus membrane</location>
    </subcellularLocation>
</comment>
<evidence type="ECO:0000256" key="12">
    <source>
        <dbReference type="SAM" id="MobiDB-lite"/>
    </source>
</evidence>
<evidence type="ECO:0000256" key="7">
    <source>
        <dbReference type="ARBA" id="ARBA00022824"/>
    </source>
</evidence>
<dbReference type="GO" id="GO:0008270">
    <property type="term" value="F:zinc ion binding"/>
    <property type="evidence" value="ECO:0000318"/>
    <property type="project" value="GO_Central"/>
</dbReference>
<evidence type="ECO:0000259" key="14">
    <source>
        <dbReference type="Pfam" id="PF04810"/>
    </source>
</evidence>
<dbReference type="Pfam" id="PF04815">
    <property type="entry name" value="Sec23_helical"/>
    <property type="match status" value="1"/>
</dbReference>
<keyword evidence="10" id="KW-0333">Golgi apparatus</keyword>
<dbReference type="PANTHER" id="PTHR13803">
    <property type="entry name" value="SEC24-RELATED PROTEIN"/>
    <property type="match status" value="1"/>
</dbReference>
<keyword evidence="19" id="KW-1185">Reference proteome</keyword>
<dbReference type="InParanoid" id="B8CC85"/>
<dbReference type="InterPro" id="IPR006900">
    <property type="entry name" value="Sec23/24_helical_dom"/>
</dbReference>
<dbReference type="AlphaFoldDB" id="B8CC85"/>
<dbReference type="InterPro" id="IPR029006">
    <property type="entry name" value="ADF-H/Gelsolin-like_dom_sf"/>
</dbReference>
<sequence>MFAPPNQQPQQQPAPPQQQPQQPGMGFQNLNQPQPGASPFGFQQQQQQQAMGGSHAPQMGAPPTPQQPGKPTMSMPQGGVPAMTGGTAAPPSEYFEENIDYSIQVPSRMLRLSSQYIPASASMAHAVKVPLGAVIRPLAPCAEDEEDVKVVQPGAAGIVRCKRCRTYINAFVTWLENGRCWRCNICAQRNECPAPYFCHLDEQGQRRDRDQRPELSEGVVEFIAPSEYMVRPPQPPSYFFVIDVSMASVRSGMLKSAAKAIAESLDDLPGSPRTQVGFITYDESVHYYSLKSGLANPQMLVVADLVELFVPAPDDLLVNLQESREVIDVFLDNLPNMFAKTTSQSACLGPALKAAFTVTKHIGGKMSVFQSVLPTLGDGALVPRENNQIMGTPDEVKLLRPAQSWYKDTAIEFSRAQISVDMYLFPRAYIDVASLGDLPKLTAGTLHTYPGFNYETDGPRFESELCRALTQHTAFEAVMRIRCTRGMRISNFYGNFFVRGTDLLALPNCNADSTFAFDLVHDEQNLNSSFVTVQSALLYTSSEGERRIRVVTQAISVSSLASEVVQSVDVDALTTLLAKQGLDIGIKSNLDNARQKLQQVCADVIRASKEGDKPHDGEKPVPENLKLLPLYTLALMKNVALRGGTDVHPDERVHAMHRLTNMWVADSKHYVYPRMFSLHDMSPNAGLPSNTDEDDDEKVAGIDRIELPRVLNLTIDRLASNGIFLLDNGVDMFLWVGRSSDPALLNSLFGTNSLEGIDMSQIKLQTSGNDFASRLHSVVSALREDDSPHALVAKVTIVREGDHGLESRFFWYLVEDSASFNGGTFSYADFS</sequence>
<name>B8CC85_THAPS</name>
<dbReference type="eggNOG" id="KOG1985">
    <property type="taxonomic scope" value="Eukaryota"/>
</dbReference>
<dbReference type="GO" id="GO:0000139">
    <property type="term" value="C:Golgi membrane"/>
    <property type="evidence" value="ECO:0007669"/>
    <property type="project" value="UniProtKB-SubCell"/>
</dbReference>
<dbReference type="CDD" id="cd01479">
    <property type="entry name" value="Sec24-like"/>
    <property type="match status" value="1"/>
</dbReference>
<evidence type="ECO:0000259" key="16">
    <source>
        <dbReference type="Pfam" id="PF04815"/>
    </source>
</evidence>
<dbReference type="Gene3D" id="2.60.40.1670">
    <property type="entry name" value="beta-sandwich domain of Sec23/24"/>
    <property type="match status" value="1"/>
</dbReference>
<evidence type="ECO:0000259" key="17">
    <source>
        <dbReference type="Pfam" id="PF08033"/>
    </source>
</evidence>
<dbReference type="Gene3D" id="3.40.20.10">
    <property type="entry name" value="Severin"/>
    <property type="match status" value="1"/>
</dbReference>
<dbReference type="OMA" id="AVECSKQ"/>
<evidence type="ECO:0000256" key="10">
    <source>
        <dbReference type="ARBA" id="ARBA00023034"/>
    </source>
</evidence>
<dbReference type="FunCoup" id="B8CC85">
    <property type="interactions" value="309"/>
</dbReference>
<keyword evidence="5" id="KW-0813">Transport</keyword>
<reference evidence="18 19" key="2">
    <citation type="journal article" date="2008" name="Nature">
        <title>The Phaeodactylum genome reveals the evolutionary history of diatom genomes.</title>
        <authorList>
            <person name="Bowler C."/>
            <person name="Allen A.E."/>
            <person name="Badger J.H."/>
            <person name="Grimwood J."/>
            <person name="Jabbari K."/>
            <person name="Kuo A."/>
            <person name="Maheswari U."/>
            <person name="Martens C."/>
            <person name="Maumus F."/>
            <person name="Otillar R.P."/>
            <person name="Rayko E."/>
            <person name="Salamov A."/>
            <person name="Vandepoele K."/>
            <person name="Beszteri B."/>
            <person name="Gruber A."/>
            <person name="Heijde M."/>
            <person name="Katinka M."/>
            <person name="Mock T."/>
            <person name="Valentin K."/>
            <person name="Verret F."/>
            <person name="Berges J.A."/>
            <person name="Brownlee C."/>
            <person name="Cadoret J.P."/>
            <person name="Chiovitti A."/>
            <person name="Choi C.J."/>
            <person name="Coesel S."/>
            <person name="De Martino A."/>
            <person name="Detter J.C."/>
            <person name="Durkin C."/>
            <person name="Falciatore A."/>
            <person name="Fournet J."/>
            <person name="Haruta M."/>
            <person name="Huysman M.J."/>
            <person name="Jenkins B.D."/>
            <person name="Jiroutova K."/>
            <person name="Jorgensen R.E."/>
            <person name="Joubert Y."/>
            <person name="Kaplan A."/>
            <person name="Kroger N."/>
            <person name="Kroth P.G."/>
            <person name="La Roche J."/>
            <person name="Lindquist E."/>
            <person name="Lommer M."/>
            <person name="Martin-Jezequel V."/>
            <person name="Lopez P.J."/>
            <person name="Lucas S."/>
            <person name="Mangogna M."/>
            <person name="McGinnis K."/>
            <person name="Medlin L.K."/>
            <person name="Montsant A."/>
            <person name="Oudot-Le Secq M.P."/>
            <person name="Napoli C."/>
            <person name="Obornik M."/>
            <person name="Parker M.S."/>
            <person name="Petit J.L."/>
            <person name="Porcel B.M."/>
            <person name="Poulsen N."/>
            <person name="Robison M."/>
            <person name="Rychlewski L."/>
            <person name="Rynearson T.A."/>
            <person name="Schmutz J."/>
            <person name="Shapiro H."/>
            <person name="Siaut M."/>
            <person name="Stanley M."/>
            <person name="Sussman M.R."/>
            <person name="Taylor A.R."/>
            <person name="Vardi A."/>
            <person name="von Dassow P."/>
            <person name="Vyverman W."/>
            <person name="Willis A."/>
            <person name="Wyrwicz L.S."/>
            <person name="Rokhsar D.S."/>
            <person name="Weissenbach J."/>
            <person name="Armbrust E.V."/>
            <person name="Green B.R."/>
            <person name="Van de Peer Y."/>
            <person name="Grigoriev I.V."/>
        </authorList>
    </citation>
    <scope>NUCLEOTIDE SEQUENCE [LARGE SCALE GENOMIC DNA]</scope>
    <source>
        <strain evidence="18 19">CCMP1335</strain>
    </source>
</reference>
<evidence type="ECO:0000256" key="1">
    <source>
        <dbReference type="ARBA" id="ARBA00004394"/>
    </source>
</evidence>
<dbReference type="Pfam" id="PF04811">
    <property type="entry name" value="Sec23_trunk"/>
    <property type="match status" value="1"/>
</dbReference>
<gene>
    <name evidence="18" type="ORF">THAPSDRAFT_269747</name>
</gene>
<evidence type="ECO:0000313" key="19">
    <source>
        <dbReference type="Proteomes" id="UP000001449"/>
    </source>
</evidence>
<dbReference type="Gene3D" id="1.20.120.730">
    <property type="entry name" value="Sec23/Sec24 helical domain"/>
    <property type="match status" value="1"/>
</dbReference>
<protein>
    <submittedName>
        <fullName evidence="18">Coatomer COPII</fullName>
    </submittedName>
</protein>
<dbReference type="STRING" id="35128.B8CC85"/>
<dbReference type="InterPro" id="IPR036465">
    <property type="entry name" value="vWFA_dom_sf"/>
</dbReference>
<dbReference type="GO" id="GO:0000149">
    <property type="term" value="F:SNARE binding"/>
    <property type="evidence" value="ECO:0000318"/>
    <property type="project" value="GO_Central"/>
</dbReference>
<evidence type="ECO:0000256" key="2">
    <source>
        <dbReference type="ARBA" id="ARBA00004496"/>
    </source>
</evidence>
<dbReference type="PANTHER" id="PTHR13803:SF39">
    <property type="entry name" value="SECRETORY 24AB, ISOFORM A"/>
    <property type="match status" value="1"/>
</dbReference>
<evidence type="ECO:0000256" key="9">
    <source>
        <dbReference type="ARBA" id="ARBA00022927"/>
    </source>
</evidence>
<evidence type="ECO:0000256" key="5">
    <source>
        <dbReference type="ARBA" id="ARBA00022448"/>
    </source>
</evidence>
<feature type="non-terminal residue" evidence="18">
    <location>
        <position position="831"/>
    </location>
</feature>
<keyword evidence="7" id="KW-0256">Endoplasmic reticulum</keyword>
<evidence type="ECO:0000313" key="18">
    <source>
        <dbReference type="EMBL" id="EED88721.1"/>
    </source>
</evidence>
<evidence type="ECO:0000256" key="11">
    <source>
        <dbReference type="ARBA" id="ARBA00023136"/>
    </source>
</evidence>
<feature type="domain" description="Sec23/Sec24 beta-sandwich" evidence="17">
    <location>
        <begin position="474"/>
        <end position="558"/>
    </location>
</feature>
<dbReference type="SUPFAM" id="SSF81995">
    <property type="entry name" value="beta-sandwich domain of Sec23/24"/>
    <property type="match status" value="1"/>
</dbReference>
<feature type="domain" description="Zinc finger Sec23/Sec24-type" evidence="14">
    <location>
        <begin position="158"/>
        <end position="196"/>
    </location>
</feature>
<keyword evidence="11" id="KW-0472">Membrane</keyword>
<evidence type="ECO:0000259" key="15">
    <source>
        <dbReference type="Pfam" id="PF04811"/>
    </source>
</evidence>
<dbReference type="Gene3D" id="3.40.50.410">
    <property type="entry name" value="von Willebrand factor, type A domain"/>
    <property type="match status" value="1"/>
</dbReference>
<evidence type="ECO:0000256" key="8">
    <source>
        <dbReference type="ARBA" id="ARBA00022892"/>
    </source>
</evidence>
<dbReference type="GO" id="GO:0090110">
    <property type="term" value="P:COPII-coated vesicle cargo loading"/>
    <property type="evidence" value="ECO:0000318"/>
    <property type="project" value="GO_Central"/>
</dbReference>
<evidence type="ECO:0000259" key="13">
    <source>
        <dbReference type="Pfam" id="PF00626"/>
    </source>
</evidence>
<evidence type="ECO:0000256" key="6">
    <source>
        <dbReference type="ARBA" id="ARBA00022490"/>
    </source>
</evidence>
<dbReference type="GO" id="GO:0006886">
    <property type="term" value="P:intracellular protein transport"/>
    <property type="evidence" value="ECO:0007669"/>
    <property type="project" value="InterPro"/>
</dbReference>
<dbReference type="SUPFAM" id="SSF81811">
    <property type="entry name" value="Helical domain of Sec23/24"/>
    <property type="match status" value="1"/>
</dbReference>
<organism evidence="18 19">
    <name type="scientific">Thalassiosira pseudonana</name>
    <name type="common">Marine diatom</name>
    <name type="synonym">Cyclotella nana</name>
    <dbReference type="NCBI Taxonomy" id="35128"/>
    <lineage>
        <taxon>Eukaryota</taxon>
        <taxon>Sar</taxon>
        <taxon>Stramenopiles</taxon>
        <taxon>Ochrophyta</taxon>
        <taxon>Bacillariophyta</taxon>
        <taxon>Coscinodiscophyceae</taxon>
        <taxon>Thalassiosirophycidae</taxon>
        <taxon>Thalassiosirales</taxon>
        <taxon>Thalassiosiraceae</taxon>
        <taxon>Thalassiosira</taxon>
    </lineage>
</organism>
<comment type="similarity">
    <text evidence="4">Belongs to the SEC23/SEC24 family. SEC24 subfamily.</text>
</comment>
<dbReference type="Proteomes" id="UP000001449">
    <property type="component" value="Chromosome 14"/>
</dbReference>
<dbReference type="GO" id="GO:0070971">
    <property type="term" value="C:endoplasmic reticulum exit site"/>
    <property type="evidence" value="ECO:0000318"/>
    <property type="project" value="GO_Central"/>
</dbReference>
<dbReference type="Pfam" id="PF08033">
    <property type="entry name" value="Sec23_BS"/>
    <property type="match status" value="1"/>
</dbReference>
<keyword evidence="9" id="KW-0653">Protein transport</keyword>
<feature type="compositionally biased region" description="Low complexity" evidence="12">
    <location>
        <begin position="1"/>
        <end position="11"/>
    </location>
</feature>
<dbReference type="KEGG" id="tps:THAPSDRAFT_269747"/>
<accession>B8CC85</accession>
<feature type="domain" description="Sec23/Sec24 trunk" evidence="15">
    <location>
        <begin position="233"/>
        <end position="468"/>
    </location>
</feature>
<dbReference type="InterPro" id="IPR050550">
    <property type="entry name" value="SEC23_SEC24_subfamily"/>
</dbReference>
<dbReference type="Pfam" id="PF00626">
    <property type="entry name" value="Gelsolin"/>
    <property type="match status" value="1"/>
</dbReference>
<dbReference type="InterPro" id="IPR006896">
    <property type="entry name" value="Sec23/24_trunk_dom"/>
</dbReference>
<dbReference type="GO" id="GO:0030127">
    <property type="term" value="C:COPII vesicle coat"/>
    <property type="evidence" value="ECO:0000318"/>
    <property type="project" value="GO_Central"/>
</dbReference>
<keyword evidence="6" id="KW-0963">Cytoplasm</keyword>
<dbReference type="SUPFAM" id="SSF53300">
    <property type="entry name" value="vWA-like"/>
    <property type="match status" value="1"/>
</dbReference>
<dbReference type="InterPro" id="IPR012990">
    <property type="entry name" value="Beta-sandwich_Sec23_24"/>
</dbReference>
<feature type="domain" description="Gelsolin-like" evidence="13">
    <location>
        <begin position="705"/>
        <end position="761"/>
    </location>
</feature>
<keyword evidence="8" id="KW-0931">ER-Golgi transport</keyword>
<dbReference type="InterPro" id="IPR036174">
    <property type="entry name" value="Znf_Sec23_Sec24_sf"/>
</dbReference>
<dbReference type="InterPro" id="IPR036175">
    <property type="entry name" value="Sec23/24_helical_dom_sf"/>
</dbReference>
<feature type="domain" description="Sec23/Sec24 helical" evidence="16">
    <location>
        <begin position="569"/>
        <end position="667"/>
    </location>
</feature>
<reference evidence="18 19" key="1">
    <citation type="journal article" date="2004" name="Science">
        <title>The genome of the diatom Thalassiosira pseudonana: ecology, evolution, and metabolism.</title>
        <authorList>
            <person name="Armbrust E.V."/>
            <person name="Berges J.A."/>
            <person name="Bowler C."/>
            <person name="Green B.R."/>
            <person name="Martinez D."/>
            <person name="Putnam N.H."/>
            <person name="Zhou S."/>
            <person name="Allen A.E."/>
            <person name="Apt K.E."/>
            <person name="Bechner M."/>
            <person name="Brzezinski M.A."/>
            <person name="Chaal B.K."/>
            <person name="Chiovitti A."/>
            <person name="Davis A.K."/>
            <person name="Demarest M.S."/>
            <person name="Detter J.C."/>
            <person name="Glavina T."/>
            <person name="Goodstein D."/>
            <person name="Hadi M.Z."/>
            <person name="Hellsten U."/>
            <person name="Hildebrand M."/>
            <person name="Jenkins B.D."/>
            <person name="Jurka J."/>
            <person name="Kapitonov V.V."/>
            <person name="Kroger N."/>
            <person name="Lau W.W."/>
            <person name="Lane T.W."/>
            <person name="Larimer F.W."/>
            <person name="Lippmeier J.C."/>
            <person name="Lucas S."/>
            <person name="Medina M."/>
            <person name="Montsant A."/>
            <person name="Obornik M."/>
            <person name="Parker M.S."/>
            <person name="Palenik B."/>
            <person name="Pazour G.J."/>
            <person name="Richardson P.M."/>
            <person name="Rynearson T.A."/>
            <person name="Saito M.A."/>
            <person name="Schwartz D.C."/>
            <person name="Thamatrakoln K."/>
            <person name="Valentin K."/>
            <person name="Vardi A."/>
            <person name="Wilkerson F.P."/>
            <person name="Rokhsar D.S."/>
        </authorList>
    </citation>
    <scope>NUCLEOTIDE SEQUENCE [LARGE SCALE GENOMIC DNA]</scope>
    <source>
        <strain evidence="18 19">CCMP1335</strain>
    </source>
</reference>
<dbReference type="Pfam" id="PF04810">
    <property type="entry name" value="zf-Sec23_Sec24"/>
    <property type="match status" value="1"/>
</dbReference>
<evidence type="ECO:0000256" key="4">
    <source>
        <dbReference type="ARBA" id="ARBA00008334"/>
    </source>
</evidence>
<feature type="compositionally biased region" description="Low complexity" evidence="12">
    <location>
        <begin position="32"/>
        <end position="54"/>
    </location>
</feature>
<dbReference type="Gene3D" id="2.30.30.380">
    <property type="entry name" value="Zn-finger domain of Sec23/24"/>
    <property type="match status" value="1"/>
</dbReference>